<keyword evidence="3" id="KW-1185">Reference proteome</keyword>
<gene>
    <name evidence="2" type="ORF">ACED24_19985</name>
</gene>
<feature type="non-terminal residue" evidence="2">
    <location>
        <position position="1"/>
    </location>
</feature>
<accession>A0ABV4LKF1</accession>
<reference evidence="2 3" key="1">
    <citation type="submission" date="2024-06" db="EMBL/GenBank/DDBJ databases">
        <authorList>
            <person name="Steensen K."/>
            <person name="Seneca J."/>
            <person name="Bartlau N."/>
            <person name="Yu A.X."/>
            <person name="Polz M.F."/>
        </authorList>
    </citation>
    <scope>NUCLEOTIDE SEQUENCE [LARGE SCALE GENOMIC DNA]</scope>
    <source>
        <strain evidence="2 3">5S240</strain>
    </source>
</reference>
<organism evidence="2 3">
    <name type="scientific">Vibrio kanaloae</name>
    <dbReference type="NCBI Taxonomy" id="170673"/>
    <lineage>
        <taxon>Bacteria</taxon>
        <taxon>Pseudomonadati</taxon>
        <taxon>Pseudomonadota</taxon>
        <taxon>Gammaproteobacteria</taxon>
        <taxon>Vibrionales</taxon>
        <taxon>Vibrionaceae</taxon>
        <taxon>Vibrio</taxon>
    </lineage>
</organism>
<evidence type="ECO:0000313" key="3">
    <source>
        <dbReference type="Proteomes" id="UP001569177"/>
    </source>
</evidence>
<dbReference type="EMBL" id="JBGOOJ010000033">
    <property type="protein sequence ID" value="MEZ8092344.1"/>
    <property type="molecule type" value="Genomic_DNA"/>
</dbReference>
<feature type="region of interest" description="Disordered" evidence="1">
    <location>
        <begin position="208"/>
        <end position="228"/>
    </location>
</feature>
<dbReference type="RefSeq" id="WP_371692217.1">
    <property type="nucleotide sequence ID" value="NZ_JBGOOJ010000033.1"/>
</dbReference>
<name>A0ABV4LKF1_9VIBR</name>
<proteinExistence type="predicted"/>
<dbReference type="Proteomes" id="UP001569177">
    <property type="component" value="Unassembled WGS sequence"/>
</dbReference>
<sequence length="312" mass="35454">DNRDYIHLNELEKLTLLTEEQVFDAVERGVFRLHAKIDCPDAAAVDSHNVLLYSLHVRGFIELTQKQSLQVLVGKCQLTRFKAVPTLAYAKPRLIKQAFPSAVKGQFNGIHEQRLSSKNIAFIVPKLVALYPEQESMMQIAKGKTSQGQVSSLVGLLSAFTEIISESTKQLSSIPIGLQASDIRLCTNNLSQSFNRTWQELSRHDSRLPNHIKPVTNPSPSQSGQGLKPQIETNPVKMIQHRILTLYPQAKAREVWNLIREDVREERYRFDVDVIIDGIDNERLYTSKDTADGMSFKRFQNMLSEVRKGIRE</sequence>
<evidence type="ECO:0000256" key="1">
    <source>
        <dbReference type="SAM" id="MobiDB-lite"/>
    </source>
</evidence>
<protein>
    <submittedName>
        <fullName evidence="2">Uncharacterized protein</fullName>
    </submittedName>
</protein>
<evidence type="ECO:0000313" key="2">
    <source>
        <dbReference type="EMBL" id="MEZ8092344.1"/>
    </source>
</evidence>
<comment type="caution">
    <text evidence="2">The sequence shown here is derived from an EMBL/GenBank/DDBJ whole genome shotgun (WGS) entry which is preliminary data.</text>
</comment>
<feature type="compositionally biased region" description="Polar residues" evidence="1">
    <location>
        <begin position="216"/>
        <end position="225"/>
    </location>
</feature>